<protein>
    <submittedName>
        <fullName evidence="1">Uncharacterized protein</fullName>
    </submittedName>
</protein>
<dbReference type="Proteomes" id="UP001218188">
    <property type="component" value="Unassembled WGS sequence"/>
</dbReference>
<sequence>MLFTQTMGCLTLLGLIPVTLVALLTVYIVAMAVAHHVEDPQGQPFDPSDARHLVAASAAGGLGSVFKGTEERDIQVAERVNIFLEALPGQLPALRTTAAV</sequence>
<accession>A0AAD6WUS2</accession>
<organism evidence="1 2">
    <name type="scientific">Mycena alexandri</name>
    <dbReference type="NCBI Taxonomy" id="1745969"/>
    <lineage>
        <taxon>Eukaryota</taxon>
        <taxon>Fungi</taxon>
        <taxon>Dikarya</taxon>
        <taxon>Basidiomycota</taxon>
        <taxon>Agaricomycotina</taxon>
        <taxon>Agaricomycetes</taxon>
        <taxon>Agaricomycetidae</taxon>
        <taxon>Agaricales</taxon>
        <taxon>Marasmiineae</taxon>
        <taxon>Mycenaceae</taxon>
        <taxon>Mycena</taxon>
    </lineage>
</organism>
<dbReference type="EMBL" id="JARJCM010000151">
    <property type="protein sequence ID" value="KAJ7025580.1"/>
    <property type="molecule type" value="Genomic_DNA"/>
</dbReference>
<comment type="caution">
    <text evidence="1">The sequence shown here is derived from an EMBL/GenBank/DDBJ whole genome shotgun (WGS) entry which is preliminary data.</text>
</comment>
<gene>
    <name evidence="1" type="ORF">C8F04DRAFT_1269038</name>
</gene>
<evidence type="ECO:0000313" key="1">
    <source>
        <dbReference type="EMBL" id="KAJ7025580.1"/>
    </source>
</evidence>
<evidence type="ECO:0000313" key="2">
    <source>
        <dbReference type="Proteomes" id="UP001218188"/>
    </source>
</evidence>
<reference evidence="1" key="1">
    <citation type="submission" date="2023-03" db="EMBL/GenBank/DDBJ databases">
        <title>Massive genome expansion in bonnet fungi (Mycena s.s.) driven by repeated elements and novel gene families across ecological guilds.</title>
        <authorList>
            <consortium name="Lawrence Berkeley National Laboratory"/>
            <person name="Harder C.B."/>
            <person name="Miyauchi S."/>
            <person name="Viragh M."/>
            <person name="Kuo A."/>
            <person name="Thoen E."/>
            <person name="Andreopoulos B."/>
            <person name="Lu D."/>
            <person name="Skrede I."/>
            <person name="Drula E."/>
            <person name="Henrissat B."/>
            <person name="Morin E."/>
            <person name="Kohler A."/>
            <person name="Barry K."/>
            <person name="LaButti K."/>
            <person name="Morin E."/>
            <person name="Salamov A."/>
            <person name="Lipzen A."/>
            <person name="Mereny Z."/>
            <person name="Hegedus B."/>
            <person name="Baldrian P."/>
            <person name="Stursova M."/>
            <person name="Weitz H."/>
            <person name="Taylor A."/>
            <person name="Grigoriev I.V."/>
            <person name="Nagy L.G."/>
            <person name="Martin F."/>
            <person name="Kauserud H."/>
        </authorList>
    </citation>
    <scope>NUCLEOTIDE SEQUENCE</scope>
    <source>
        <strain evidence="1">CBHHK200</strain>
    </source>
</reference>
<proteinExistence type="predicted"/>
<name>A0AAD6WUS2_9AGAR</name>
<keyword evidence="2" id="KW-1185">Reference proteome</keyword>
<dbReference type="AlphaFoldDB" id="A0AAD6WUS2"/>